<evidence type="ECO:0000256" key="2">
    <source>
        <dbReference type="ARBA" id="ARBA00001946"/>
    </source>
</evidence>
<comment type="cofactor">
    <cofactor evidence="2">
        <name>Mg(2+)</name>
        <dbReference type="ChEBI" id="CHEBI:18420"/>
    </cofactor>
</comment>
<gene>
    <name evidence="8" type="ORF">DT603_08270</name>
</gene>
<evidence type="ECO:0000256" key="4">
    <source>
        <dbReference type="ARBA" id="ARBA00022801"/>
    </source>
</evidence>
<dbReference type="InterPro" id="IPR045121">
    <property type="entry name" value="CoAse"/>
</dbReference>
<organism evidence="8 9">
    <name type="scientific">Pseudoxanthomonas gei</name>
    <dbReference type="NCBI Taxonomy" id="1383030"/>
    <lineage>
        <taxon>Bacteria</taxon>
        <taxon>Pseudomonadati</taxon>
        <taxon>Pseudomonadota</taxon>
        <taxon>Gammaproteobacteria</taxon>
        <taxon>Lysobacterales</taxon>
        <taxon>Lysobacteraceae</taxon>
        <taxon>Pseudoxanthomonas</taxon>
    </lineage>
</organism>
<evidence type="ECO:0000256" key="1">
    <source>
        <dbReference type="ARBA" id="ARBA00001936"/>
    </source>
</evidence>
<evidence type="ECO:0000256" key="6">
    <source>
        <dbReference type="ARBA" id="ARBA00023211"/>
    </source>
</evidence>
<keyword evidence="4" id="KW-0378">Hydrolase</keyword>
<dbReference type="InterPro" id="IPR000086">
    <property type="entry name" value="NUDIX_hydrolase_dom"/>
</dbReference>
<evidence type="ECO:0000259" key="7">
    <source>
        <dbReference type="PROSITE" id="PS51462"/>
    </source>
</evidence>
<dbReference type="Proteomes" id="UP001429354">
    <property type="component" value="Unassembled WGS sequence"/>
</dbReference>
<dbReference type="CDD" id="cd03426">
    <property type="entry name" value="NUDIX_CoAse_Nudt7"/>
    <property type="match status" value="1"/>
</dbReference>
<keyword evidence="3" id="KW-0479">Metal-binding</keyword>
<dbReference type="Pfam" id="PF06945">
    <property type="entry name" value="DUF1289"/>
    <property type="match status" value="1"/>
</dbReference>
<evidence type="ECO:0000256" key="3">
    <source>
        <dbReference type="ARBA" id="ARBA00022723"/>
    </source>
</evidence>
<protein>
    <submittedName>
        <fullName evidence="8">DUF1289 domain-containing protein</fullName>
    </submittedName>
</protein>
<comment type="caution">
    <text evidence="8">The sequence shown here is derived from an EMBL/GenBank/DDBJ whole genome shotgun (WGS) entry which is preliminary data.</text>
</comment>
<reference evidence="8 9" key="1">
    <citation type="submission" date="2018-07" db="EMBL/GenBank/DDBJ databases">
        <title>Whole genome Sequencing of Pseudoxanthomonas gei KCTC 32298 (T).</title>
        <authorList>
            <person name="Kumar S."/>
            <person name="Bansal K."/>
            <person name="Kaur A."/>
            <person name="Patil P."/>
            <person name="Sharma S."/>
            <person name="Patil P.B."/>
        </authorList>
    </citation>
    <scope>NUCLEOTIDE SEQUENCE [LARGE SCALE GENOMIC DNA]</scope>
    <source>
        <strain evidence="8 9">KCTC 32298</strain>
    </source>
</reference>
<keyword evidence="6" id="KW-0464">Manganese</keyword>
<proteinExistence type="predicted"/>
<dbReference type="InterPro" id="IPR010710">
    <property type="entry name" value="DUF1289"/>
</dbReference>
<dbReference type="PANTHER" id="PTHR12992:SF11">
    <property type="entry name" value="MITOCHONDRIAL COENZYME A DIPHOSPHATASE NUDT8"/>
    <property type="match status" value="1"/>
</dbReference>
<keyword evidence="5" id="KW-0460">Magnesium</keyword>
<comment type="cofactor">
    <cofactor evidence="1">
        <name>Mn(2+)</name>
        <dbReference type="ChEBI" id="CHEBI:29035"/>
    </cofactor>
</comment>
<dbReference type="Gene3D" id="3.90.79.10">
    <property type="entry name" value="Nucleoside Triphosphate Pyrophosphohydrolase"/>
    <property type="match status" value="1"/>
</dbReference>
<evidence type="ECO:0000256" key="5">
    <source>
        <dbReference type="ARBA" id="ARBA00022842"/>
    </source>
</evidence>
<sequence length="268" mass="29774">MNSDYRAVLSPCTGVCTLGDDGLCRGCLRTTSEIARWSQMNDDERLRLMESVLPVREQQRSGFEFLLGERHAIMRALHPLASMPMEQGWNHEELADLLPPGPPVESAVLAGLVPRRHGTQVLLTRRTDGLRHHGGQVSFPGGRIDSGDRDPVAAALRESHEEIALAVSQVMPLGFLDPFTTISGFRVMPVVAVIDPDYVAVPNPDEVADVFEVPLEFLMAPENLRRVEVDYKGRRRTVLEYDWPGQRIWGATAAMLFNLRERLAGSAP</sequence>
<accession>A0ABX0AH40</accession>
<keyword evidence="9" id="KW-1185">Reference proteome</keyword>
<dbReference type="SUPFAM" id="SSF55811">
    <property type="entry name" value="Nudix"/>
    <property type="match status" value="1"/>
</dbReference>
<dbReference type="InterPro" id="IPR015797">
    <property type="entry name" value="NUDIX_hydrolase-like_dom_sf"/>
</dbReference>
<dbReference type="RefSeq" id="WP_162349392.1">
    <property type="nucleotide sequence ID" value="NZ_QOVG01000004.1"/>
</dbReference>
<evidence type="ECO:0000313" key="9">
    <source>
        <dbReference type="Proteomes" id="UP001429354"/>
    </source>
</evidence>
<evidence type="ECO:0000313" key="8">
    <source>
        <dbReference type="EMBL" id="NDK38831.1"/>
    </source>
</evidence>
<feature type="domain" description="Nudix hydrolase" evidence="7">
    <location>
        <begin position="103"/>
        <end position="242"/>
    </location>
</feature>
<name>A0ABX0AH40_9GAMM</name>
<dbReference type="PROSITE" id="PS51462">
    <property type="entry name" value="NUDIX"/>
    <property type="match status" value="1"/>
</dbReference>
<dbReference type="EMBL" id="QOVG01000004">
    <property type="protein sequence ID" value="NDK38831.1"/>
    <property type="molecule type" value="Genomic_DNA"/>
</dbReference>
<dbReference type="Pfam" id="PF00293">
    <property type="entry name" value="NUDIX"/>
    <property type="match status" value="1"/>
</dbReference>
<dbReference type="PANTHER" id="PTHR12992">
    <property type="entry name" value="NUDIX HYDROLASE"/>
    <property type="match status" value="1"/>
</dbReference>